<dbReference type="EMBL" id="CAJEWN010000107">
    <property type="protein sequence ID" value="CAD2165090.1"/>
    <property type="molecule type" value="Genomic_DNA"/>
</dbReference>
<accession>A0A6V7UTD1</accession>
<dbReference type="AlphaFoldDB" id="A0A6V7UTD1"/>
<gene>
    <name evidence="1" type="ORF">MENT_LOCUS16955</name>
</gene>
<reference evidence="1 2" key="1">
    <citation type="submission" date="2020-08" db="EMBL/GenBank/DDBJ databases">
        <authorList>
            <person name="Koutsovoulos G."/>
            <person name="Danchin GJ E."/>
        </authorList>
    </citation>
    <scope>NUCLEOTIDE SEQUENCE [LARGE SCALE GENOMIC DNA]</scope>
</reference>
<proteinExistence type="predicted"/>
<evidence type="ECO:0000313" key="1">
    <source>
        <dbReference type="EMBL" id="CAD2165090.1"/>
    </source>
</evidence>
<dbReference type="Proteomes" id="UP000580250">
    <property type="component" value="Unassembled WGS sequence"/>
</dbReference>
<protein>
    <submittedName>
        <fullName evidence="1">Uncharacterized protein</fullName>
    </submittedName>
</protein>
<name>A0A6V7UTD1_MELEN</name>
<evidence type="ECO:0000313" key="2">
    <source>
        <dbReference type="Proteomes" id="UP000580250"/>
    </source>
</evidence>
<comment type="caution">
    <text evidence="1">The sequence shown here is derived from an EMBL/GenBank/DDBJ whole genome shotgun (WGS) entry which is preliminary data.</text>
</comment>
<sequence>MHNRLISSVASCFENTSDCTRQVLSSKNLLERNHRCIVLMQGASLPYKRTSSL</sequence>
<organism evidence="1 2">
    <name type="scientific">Meloidogyne enterolobii</name>
    <name type="common">Root-knot nematode worm</name>
    <name type="synonym">Meloidogyne mayaguensis</name>
    <dbReference type="NCBI Taxonomy" id="390850"/>
    <lineage>
        <taxon>Eukaryota</taxon>
        <taxon>Metazoa</taxon>
        <taxon>Ecdysozoa</taxon>
        <taxon>Nematoda</taxon>
        <taxon>Chromadorea</taxon>
        <taxon>Rhabditida</taxon>
        <taxon>Tylenchina</taxon>
        <taxon>Tylenchomorpha</taxon>
        <taxon>Tylenchoidea</taxon>
        <taxon>Meloidogynidae</taxon>
        <taxon>Meloidogyninae</taxon>
        <taxon>Meloidogyne</taxon>
    </lineage>
</organism>